<protein>
    <submittedName>
        <fullName evidence="2">Uncharacterized protein</fullName>
    </submittedName>
</protein>
<proteinExistence type="predicted"/>
<evidence type="ECO:0000256" key="1">
    <source>
        <dbReference type="SAM" id="MobiDB-lite"/>
    </source>
</evidence>
<reference evidence="2 3" key="1">
    <citation type="journal article" date="2016" name="Mol. Biol. Evol.">
        <title>Comparative Genomics of Early-Diverging Mushroom-Forming Fungi Provides Insights into the Origins of Lignocellulose Decay Capabilities.</title>
        <authorList>
            <person name="Nagy L.G."/>
            <person name="Riley R."/>
            <person name="Tritt A."/>
            <person name="Adam C."/>
            <person name="Daum C."/>
            <person name="Floudas D."/>
            <person name="Sun H."/>
            <person name="Yadav J.S."/>
            <person name="Pangilinan J."/>
            <person name="Larsson K.H."/>
            <person name="Matsuura K."/>
            <person name="Barry K."/>
            <person name="Labutti K."/>
            <person name="Kuo R."/>
            <person name="Ohm R.A."/>
            <person name="Bhattacharya S.S."/>
            <person name="Shirouzu T."/>
            <person name="Yoshinaga Y."/>
            <person name="Martin F.M."/>
            <person name="Grigoriev I.V."/>
            <person name="Hibbett D.S."/>
        </authorList>
    </citation>
    <scope>NUCLEOTIDE SEQUENCE [LARGE SCALE GENOMIC DNA]</scope>
    <source>
        <strain evidence="2 3">CBS 109695</strain>
    </source>
</reference>
<keyword evidence="3" id="KW-1185">Reference proteome</keyword>
<dbReference type="EMBL" id="KV417563">
    <property type="protein sequence ID" value="KZP19535.1"/>
    <property type="molecule type" value="Genomic_DNA"/>
</dbReference>
<gene>
    <name evidence="2" type="ORF">FIBSPDRAFT_828114</name>
</gene>
<dbReference type="OrthoDB" id="3264363at2759"/>
<dbReference type="AlphaFoldDB" id="A0A166I4H1"/>
<sequence length="378" mass="41223">MESNSSRHVNHLLHTLRGEQFRHSQNVRKDRTHLGASHVHTGPTLPSYLYHSRPALNENNSASNSASSQVDTSGANGAEAKAGDTKVVAGPIPRSWALQADKQNQPKIQTLETARRIDALSVVLPRLPSSCDISEPNGTARTPPLTMLCLRLLMHSLSAADFAEDVVPHLPPHLRRAIIRYAAVHEPLSSAQLYALCEPDGHADGELLVMGPKAILRPDHFRKTASGAPGPVDAAWALGVQQLLGDENAAPGDWDSVANERTWDTPLQAFVLYWSFISTPTLLTLPPTLTTLALIALPSPVPIHRLPDVCPLLVTLDLSHNPWLAGDAPPGAYGTTLERTKWGKWARLQVLALRKCRPSKSVVRDVNQGRWNDVQILL</sequence>
<dbReference type="Proteomes" id="UP000076532">
    <property type="component" value="Unassembled WGS sequence"/>
</dbReference>
<feature type="compositionally biased region" description="Basic and acidic residues" evidence="1">
    <location>
        <begin position="20"/>
        <end position="33"/>
    </location>
</feature>
<feature type="compositionally biased region" description="Low complexity" evidence="1">
    <location>
        <begin position="59"/>
        <end position="68"/>
    </location>
</feature>
<name>A0A166I4H1_9AGAM</name>
<evidence type="ECO:0000313" key="2">
    <source>
        <dbReference type="EMBL" id="KZP19535.1"/>
    </source>
</evidence>
<evidence type="ECO:0000313" key="3">
    <source>
        <dbReference type="Proteomes" id="UP000076532"/>
    </source>
</evidence>
<feature type="region of interest" description="Disordered" evidence="1">
    <location>
        <begin position="20"/>
        <end position="84"/>
    </location>
</feature>
<organism evidence="2 3">
    <name type="scientific">Athelia psychrophila</name>
    <dbReference type="NCBI Taxonomy" id="1759441"/>
    <lineage>
        <taxon>Eukaryota</taxon>
        <taxon>Fungi</taxon>
        <taxon>Dikarya</taxon>
        <taxon>Basidiomycota</taxon>
        <taxon>Agaricomycotina</taxon>
        <taxon>Agaricomycetes</taxon>
        <taxon>Agaricomycetidae</taxon>
        <taxon>Atheliales</taxon>
        <taxon>Atheliaceae</taxon>
        <taxon>Athelia</taxon>
    </lineage>
</organism>
<accession>A0A166I4H1</accession>